<name>A0A1H1JP39_9BURK</name>
<evidence type="ECO:0000313" key="2">
    <source>
        <dbReference type="Proteomes" id="UP000183487"/>
    </source>
</evidence>
<sequence>MFDRLVADRDRTTTDGEVTGRSDFYNEDGKMYARKKNKATCGNCKGAWPIYGTRSDWMDGGEPMVKDLDWVMCPCRKNRVFASAGSNAFYSDSGESTRSEEFTTPLSATYDEQFTVDRCKRNPLADTYYTARMPSGELRHGITDSSGRTKRYETRAAESIRIYLGHKQEI</sequence>
<reference evidence="2" key="1">
    <citation type="submission" date="2016-10" db="EMBL/GenBank/DDBJ databases">
        <authorList>
            <person name="Varghese N."/>
        </authorList>
    </citation>
    <scope>NUCLEOTIDE SEQUENCE [LARGE SCALE GENOMIC DNA]</scope>
    <source>
        <strain evidence="2">GAS106B</strain>
    </source>
</reference>
<dbReference type="OrthoDB" id="8594232at2"/>
<dbReference type="AlphaFoldDB" id="A0A1H1JP39"/>
<evidence type="ECO:0000313" key="1">
    <source>
        <dbReference type="EMBL" id="SDR51187.1"/>
    </source>
</evidence>
<dbReference type="RefSeq" id="WP_083380209.1">
    <property type="nucleotide sequence ID" value="NZ_FNKP01000003.1"/>
</dbReference>
<dbReference type="EMBL" id="FNKP01000003">
    <property type="protein sequence ID" value="SDR51187.1"/>
    <property type="molecule type" value="Genomic_DNA"/>
</dbReference>
<accession>A0A1H1JP39</accession>
<dbReference type="Proteomes" id="UP000183487">
    <property type="component" value="Unassembled WGS sequence"/>
</dbReference>
<protein>
    <recommendedName>
        <fullName evidence="3">PAAR domain-containing protein</fullName>
    </recommendedName>
</protein>
<keyword evidence="2" id="KW-1185">Reference proteome</keyword>
<proteinExistence type="predicted"/>
<dbReference type="CDD" id="cd14744">
    <property type="entry name" value="PAAR_CT_2"/>
    <property type="match status" value="1"/>
</dbReference>
<gene>
    <name evidence="1" type="ORF">SAMN05443245_6856</name>
</gene>
<organism evidence="1 2">
    <name type="scientific">Paraburkholderia fungorum</name>
    <dbReference type="NCBI Taxonomy" id="134537"/>
    <lineage>
        <taxon>Bacteria</taxon>
        <taxon>Pseudomonadati</taxon>
        <taxon>Pseudomonadota</taxon>
        <taxon>Betaproteobacteria</taxon>
        <taxon>Burkholderiales</taxon>
        <taxon>Burkholderiaceae</taxon>
        <taxon>Paraburkholderia</taxon>
    </lineage>
</organism>
<evidence type="ECO:0008006" key="3">
    <source>
        <dbReference type="Google" id="ProtNLM"/>
    </source>
</evidence>